<dbReference type="SUPFAM" id="SSF53041">
    <property type="entry name" value="Resolvase-like"/>
    <property type="match status" value="1"/>
</dbReference>
<keyword evidence="2" id="KW-1185">Reference proteome</keyword>
<protein>
    <submittedName>
        <fullName evidence="1">Uncharacterized protein</fullName>
    </submittedName>
</protein>
<evidence type="ECO:0000313" key="2">
    <source>
        <dbReference type="Proteomes" id="UP001059610"/>
    </source>
</evidence>
<organism evidence="1 2">
    <name type="scientific">Pragia fontium</name>
    <dbReference type="NCBI Taxonomy" id="82985"/>
    <lineage>
        <taxon>Bacteria</taxon>
        <taxon>Pseudomonadati</taxon>
        <taxon>Pseudomonadota</taxon>
        <taxon>Gammaproteobacteria</taxon>
        <taxon>Enterobacterales</taxon>
        <taxon>Budviciaceae</taxon>
        <taxon>Pragia</taxon>
    </lineage>
</organism>
<reference evidence="1" key="1">
    <citation type="submission" date="2022-06" db="EMBL/GenBank/DDBJ databases">
        <title>Draft genome sequences of Pragia fontium str. JCM24417.</title>
        <authorList>
            <person name="Wakabayashi Y."/>
            <person name="Kojima K."/>
        </authorList>
    </citation>
    <scope>NUCLEOTIDE SEQUENCE</scope>
    <source>
        <strain evidence="1">JCM 24417</strain>
    </source>
</reference>
<sequence length="104" mass="11398">MAPFVFPKSLFESLDGGAVCRSGERDAGAVRSGAGPKIASYYRENISGTKLDRPEPGCLLMDSYCNDILLVEQIDHLNEPTSWQALSDKTPSVVRMTFLTDENV</sequence>
<comment type="caution">
    <text evidence="1">The sequence shown here is derived from an EMBL/GenBank/DDBJ whole genome shotgun (WGS) entry which is preliminary data.</text>
</comment>
<name>A0ABQ5LKD5_9GAMM</name>
<gene>
    <name evidence="1" type="ORF">SOASR032_22780</name>
</gene>
<proteinExistence type="predicted"/>
<dbReference type="InterPro" id="IPR036162">
    <property type="entry name" value="Resolvase-like_N_sf"/>
</dbReference>
<dbReference type="EMBL" id="BRLJ01000006">
    <property type="protein sequence ID" value="GKX63709.1"/>
    <property type="molecule type" value="Genomic_DNA"/>
</dbReference>
<evidence type="ECO:0000313" key="1">
    <source>
        <dbReference type="EMBL" id="GKX63709.1"/>
    </source>
</evidence>
<dbReference type="Proteomes" id="UP001059610">
    <property type="component" value="Unassembled WGS sequence"/>
</dbReference>
<accession>A0ABQ5LKD5</accession>